<keyword evidence="6" id="KW-1185">Reference proteome</keyword>
<evidence type="ECO:0000259" key="4">
    <source>
        <dbReference type="Pfam" id="PF20257"/>
    </source>
</evidence>
<accession>A0A1I4SQH2</accession>
<dbReference type="InterPro" id="IPR046470">
    <property type="entry name" value="SAM_HAT_C"/>
</dbReference>
<dbReference type="InterPro" id="IPR046469">
    <property type="entry name" value="SAM_HAT_N"/>
</dbReference>
<dbReference type="InterPro" id="IPR023228">
    <property type="entry name" value="SAM_OH_AdoTrfase_N_sf"/>
</dbReference>
<keyword evidence="1" id="KW-0949">S-adenosyl-L-methionine</keyword>
<dbReference type="InterPro" id="IPR023227">
    <property type="entry name" value="SAM_OH_AdoTrfase_C_sf"/>
</dbReference>
<name>A0A1I4SQH2_9EURY</name>
<comment type="similarity">
    <text evidence="2">Belongs to the SAM hydrolase / SAM-dependent halogenase family.</text>
</comment>
<dbReference type="STRING" id="487685.SAMN04488696_1957"/>
<sequence length="259" mass="27568">MSIITLTTDFGSLYPASMKGVILSIAPDTTIVDVTHSIPPTDIHAGALALYSVVKYYPPGTIHVAVIDPGVGTDRKAIAIRAGGQFLVGPDNGLLIPAANLLGDPEVYEISSDNIPDEVSSTFHGRDIFAPVAAQISKGIYLDDLGSKTDEYVGLDLSEYIIEKDFISAKVVYIDEFGNIVTNIPGAELTKAILQGTILSIAGRQMPFLRTYGEVSRGKMLSLIGSHGFFEISVNQGSASKLLRLNNGNDVKIGIISTK</sequence>
<dbReference type="Gene3D" id="3.40.50.10790">
    <property type="entry name" value="S-adenosyl-l-methionine hydroxide adenosyltransferase, N-terminal"/>
    <property type="match status" value="1"/>
</dbReference>
<dbReference type="PANTHER" id="PTHR35092">
    <property type="entry name" value="CHLORINASE MJ1651"/>
    <property type="match status" value="1"/>
</dbReference>
<dbReference type="SUPFAM" id="SSF101852">
    <property type="entry name" value="Bacterial fluorinating enzyme, C-terminal domain"/>
    <property type="match status" value="1"/>
</dbReference>
<protein>
    <recommendedName>
        <fullName evidence="7">S-adenosyl-l-methionine hydroxide adenosyltransferase</fullName>
    </recommendedName>
</protein>
<organism evidence="5 6">
    <name type="scientific">Methanolobus profundi</name>
    <dbReference type="NCBI Taxonomy" id="487685"/>
    <lineage>
        <taxon>Archaea</taxon>
        <taxon>Methanobacteriati</taxon>
        <taxon>Methanobacteriota</taxon>
        <taxon>Stenosarchaea group</taxon>
        <taxon>Methanomicrobia</taxon>
        <taxon>Methanosarcinales</taxon>
        <taxon>Methanosarcinaceae</taxon>
        <taxon>Methanolobus</taxon>
    </lineage>
</organism>
<dbReference type="RefSeq" id="WP_091936431.1">
    <property type="nucleotide sequence ID" value="NZ_FOUJ01000004.1"/>
</dbReference>
<feature type="domain" description="S-adenosyl-l-methionine hydroxide adenosyltransferase N-terminal" evidence="3">
    <location>
        <begin position="4"/>
        <end position="146"/>
    </location>
</feature>
<dbReference type="InterPro" id="IPR002747">
    <property type="entry name" value="SAM_OH_AdoTrfase"/>
</dbReference>
<feature type="domain" description="S-adenosyl-l-methionine hydroxide adenosyltransferase C-terminal" evidence="4">
    <location>
        <begin position="170"/>
        <end position="251"/>
    </location>
</feature>
<evidence type="ECO:0008006" key="7">
    <source>
        <dbReference type="Google" id="ProtNLM"/>
    </source>
</evidence>
<dbReference type="Pfam" id="PF20257">
    <property type="entry name" value="SAM_HAT_C"/>
    <property type="match status" value="1"/>
</dbReference>
<evidence type="ECO:0000313" key="5">
    <source>
        <dbReference type="EMBL" id="SFM66649.1"/>
    </source>
</evidence>
<dbReference type="PANTHER" id="PTHR35092:SF1">
    <property type="entry name" value="CHLORINASE MJ1651"/>
    <property type="match status" value="1"/>
</dbReference>
<evidence type="ECO:0000256" key="2">
    <source>
        <dbReference type="ARBA" id="ARBA00024035"/>
    </source>
</evidence>
<gene>
    <name evidence="5" type="ORF">SAMN04488696_1957</name>
</gene>
<proteinExistence type="inferred from homology"/>
<dbReference type="Gene3D" id="2.40.30.90">
    <property type="entry name" value="Bacterial fluorinating enzyme like"/>
    <property type="match status" value="1"/>
</dbReference>
<dbReference type="EMBL" id="FOUJ01000004">
    <property type="protein sequence ID" value="SFM66649.1"/>
    <property type="molecule type" value="Genomic_DNA"/>
</dbReference>
<reference evidence="6" key="1">
    <citation type="submission" date="2016-10" db="EMBL/GenBank/DDBJ databases">
        <authorList>
            <person name="Varghese N."/>
            <person name="Submissions S."/>
        </authorList>
    </citation>
    <scope>NUCLEOTIDE SEQUENCE [LARGE SCALE GENOMIC DNA]</scope>
    <source>
        <strain evidence="6">Mob M</strain>
    </source>
</reference>
<evidence type="ECO:0000313" key="6">
    <source>
        <dbReference type="Proteomes" id="UP000198535"/>
    </source>
</evidence>
<dbReference type="Pfam" id="PF01887">
    <property type="entry name" value="SAM_HAT_N"/>
    <property type="match status" value="1"/>
</dbReference>
<dbReference type="AlphaFoldDB" id="A0A1I4SQH2"/>
<evidence type="ECO:0000259" key="3">
    <source>
        <dbReference type="Pfam" id="PF01887"/>
    </source>
</evidence>
<dbReference type="OrthoDB" id="372224at2157"/>
<dbReference type="PIRSF" id="PIRSF006779">
    <property type="entry name" value="UCP006779"/>
    <property type="match status" value="1"/>
</dbReference>
<evidence type="ECO:0000256" key="1">
    <source>
        <dbReference type="ARBA" id="ARBA00022691"/>
    </source>
</evidence>
<dbReference type="SUPFAM" id="SSF102522">
    <property type="entry name" value="Bacterial fluorinating enzyme, N-terminal domain"/>
    <property type="match status" value="1"/>
</dbReference>
<dbReference type="Proteomes" id="UP000198535">
    <property type="component" value="Unassembled WGS sequence"/>
</dbReference>